<dbReference type="RefSeq" id="WP_002586587.1">
    <property type="nucleotide sequence ID" value="NZ_JAAISW010000084.1"/>
</dbReference>
<dbReference type="InterPro" id="IPR041527">
    <property type="entry name" value="YhcG_N"/>
</dbReference>
<evidence type="ECO:0000259" key="3">
    <source>
        <dbReference type="Pfam" id="PF17761"/>
    </source>
</evidence>
<organism evidence="4 5">
    <name type="scientific">Enterocloster clostridioformis</name>
    <dbReference type="NCBI Taxonomy" id="1531"/>
    <lineage>
        <taxon>Bacteria</taxon>
        <taxon>Bacillati</taxon>
        <taxon>Bacillota</taxon>
        <taxon>Clostridia</taxon>
        <taxon>Lachnospirales</taxon>
        <taxon>Lachnospiraceae</taxon>
        <taxon>Enterocloster</taxon>
    </lineage>
</organism>
<dbReference type="PANTHER" id="PTHR37023">
    <property type="entry name" value="TRANSPOSASE"/>
    <property type="match status" value="1"/>
</dbReference>
<dbReference type="Pfam" id="PF04986">
    <property type="entry name" value="Y2_Tnp"/>
    <property type="match status" value="1"/>
</dbReference>
<feature type="domain" description="Transposase zinc-binding" evidence="2">
    <location>
        <begin position="131"/>
        <end position="220"/>
    </location>
</feature>
<evidence type="ECO:0000313" key="4">
    <source>
        <dbReference type="EMBL" id="NSJ46726.1"/>
    </source>
</evidence>
<dbReference type="PANTHER" id="PTHR37023:SF1">
    <property type="entry name" value="ISSOD25 TRANSPOSASE TNPA_ISSOD25"/>
    <property type="match status" value="1"/>
</dbReference>
<dbReference type="AlphaFoldDB" id="A0ABD6LPT6"/>
<dbReference type="Pfam" id="PF17761">
    <property type="entry name" value="DUF1016_N"/>
    <property type="match status" value="1"/>
</dbReference>
<sequence length="506" mass="59556">MENQLTPNNSMILEIRELLENARKNVAQQVNTQLLTTYWNIGRIIVEYEQQNQIRADYGKQTLRELSKELTREFGKGFSRSNLQNMRAFYLAYKKVSPTLQLPCPSILRGLGVSFCTILVHNSLMSILQDIFRDHYEEMIYTLHPRDSVIENVDKMINCGNPAYGGAMYGCPSCGKLKFVPFRCHSRFCPTCGNLYAMQRTTSMSFKLVNVTHRHCVFTIDSQLRDYFLNDRTLLDCLFHAVNSVVSRMFFKQNKSMNFTPGFIMVLHTFGRDLKWNPHIHCLISEGGYSDNGFWRNIHHFNYTFLRNSFRTALLNEMEPLIGPSFKKVKALCYKEHKEGFYVYANPNNCDPKTVVKYIGRYLGRPVIATSRIDKYDGDFVTFHYNRHEDEQYVEETIPVMEFIERLIRHIPEKHYKMIRYGGIYARHREIDKKLHRAISREKHHIYRSFNQWRTAILSAFGYDPLKCECGTTMLFLELYFKHKRVSLEEMYENVMSRSRGKRSSA</sequence>
<gene>
    <name evidence="4" type="ORF">G5B26_24945</name>
</gene>
<accession>A0ABD6LPT6</accession>
<dbReference type="InterPro" id="IPR007069">
    <property type="entry name" value="Transposase_32"/>
</dbReference>
<evidence type="ECO:0000313" key="5">
    <source>
        <dbReference type="Proteomes" id="UP000719916"/>
    </source>
</evidence>
<dbReference type="EMBL" id="JAAISW010000084">
    <property type="protein sequence ID" value="NSJ46726.1"/>
    <property type="molecule type" value="Genomic_DNA"/>
</dbReference>
<protein>
    <submittedName>
        <fullName evidence="4">DUF1016 family protein</fullName>
    </submittedName>
</protein>
<dbReference type="InterPro" id="IPR026889">
    <property type="entry name" value="Zn_Tnp"/>
</dbReference>
<evidence type="ECO:0000259" key="2">
    <source>
        <dbReference type="Pfam" id="PF14319"/>
    </source>
</evidence>
<comment type="caution">
    <text evidence="4">The sequence shown here is derived from an EMBL/GenBank/DDBJ whole genome shotgun (WGS) entry which is preliminary data.</text>
</comment>
<proteinExistence type="predicted"/>
<dbReference type="Proteomes" id="UP000719916">
    <property type="component" value="Unassembled WGS sequence"/>
</dbReference>
<feature type="domain" description="YhcG N-terminal" evidence="3">
    <location>
        <begin position="14"/>
        <end position="96"/>
    </location>
</feature>
<feature type="domain" description="Transposase IS801/IS1294" evidence="1">
    <location>
        <begin position="262"/>
        <end position="429"/>
    </location>
</feature>
<evidence type="ECO:0000259" key="1">
    <source>
        <dbReference type="Pfam" id="PF04986"/>
    </source>
</evidence>
<name>A0ABD6LPT6_9FIRM</name>
<dbReference type="Pfam" id="PF14319">
    <property type="entry name" value="Zn_Tnp_IS91"/>
    <property type="match status" value="1"/>
</dbReference>
<reference evidence="4 5" key="1">
    <citation type="journal article" date="2020" name="Cell Host Microbe">
        <title>Functional and Genomic Variation between Human-Derived Isolates of Lachnospiraceae Reveals Inter- and Intra-Species Diversity.</title>
        <authorList>
            <person name="Sorbara M.T."/>
            <person name="Littmann E.R."/>
            <person name="Fontana E."/>
            <person name="Moody T.U."/>
            <person name="Kohout C.E."/>
            <person name="Gjonbalaj M."/>
            <person name="Eaton V."/>
            <person name="Seok R."/>
            <person name="Leiner I.M."/>
            <person name="Pamer E.G."/>
        </authorList>
    </citation>
    <scope>NUCLEOTIDE SEQUENCE [LARGE SCALE GENOMIC DNA]</scope>
    <source>
        <strain evidence="4 5">MSK.2.26</strain>
    </source>
</reference>